<accession>A0ACA9QFB3</accession>
<sequence length="121" mass="13951">GDTEFSRQLQEIEQKYNNFSQTTPYQIHSNVITTSKMIDTKEISRLLQEGGDSKVVSCLIDFVTPNEVPIEKNKLNEEADEFVDISSRIPEVETELIEKVNIDENEKVEQHQTQVEIIPKK</sequence>
<dbReference type="Proteomes" id="UP000789366">
    <property type="component" value="Unassembled WGS sequence"/>
</dbReference>
<comment type="caution">
    <text evidence="1">The sequence shown here is derived from an EMBL/GenBank/DDBJ whole genome shotgun (WGS) entry which is preliminary data.</text>
</comment>
<protein>
    <submittedName>
        <fullName evidence="1">17400_t:CDS:1</fullName>
    </submittedName>
</protein>
<proteinExistence type="predicted"/>
<dbReference type="EMBL" id="CAJVPW010041676">
    <property type="protein sequence ID" value="CAG8748756.1"/>
    <property type="molecule type" value="Genomic_DNA"/>
</dbReference>
<keyword evidence="2" id="KW-1185">Reference proteome</keyword>
<feature type="non-terminal residue" evidence="1">
    <location>
        <position position="1"/>
    </location>
</feature>
<evidence type="ECO:0000313" key="1">
    <source>
        <dbReference type="EMBL" id="CAG8748756.1"/>
    </source>
</evidence>
<gene>
    <name evidence="1" type="ORF">SPELUC_LOCUS14330</name>
</gene>
<name>A0ACA9QFB3_9GLOM</name>
<reference evidence="1" key="1">
    <citation type="submission" date="2021-06" db="EMBL/GenBank/DDBJ databases">
        <authorList>
            <person name="Kallberg Y."/>
            <person name="Tangrot J."/>
            <person name="Rosling A."/>
        </authorList>
    </citation>
    <scope>NUCLEOTIDE SEQUENCE</scope>
    <source>
        <strain evidence="1">28 12/20/2015</strain>
    </source>
</reference>
<organism evidence="1 2">
    <name type="scientific">Cetraspora pellucida</name>
    <dbReference type="NCBI Taxonomy" id="1433469"/>
    <lineage>
        <taxon>Eukaryota</taxon>
        <taxon>Fungi</taxon>
        <taxon>Fungi incertae sedis</taxon>
        <taxon>Mucoromycota</taxon>
        <taxon>Glomeromycotina</taxon>
        <taxon>Glomeromycetes</taxon>
        <taxon>Diversisporales</taxon>
        <taxon>Gigasporaceae</taxon>
        <taxon>Cetraspora</taxon>
    </lineage>
</organism>
<evidence type="ECO:0000313" key="2">
    <source>
        <dbReference type="Proteomes" id="UP000789366"/>
    </source>
</evidence>